<proteinExistence type="predicted"/>
<reference evidence="1 2" key="1">
    <citation type="submission" date="2016-10" db="EMBL/GenBank/DDBJ databases">
        <authorList>
            <person name="de Groot N.N."/>
        </authorList>
    </citation>
    <scope>NUCLEOTIDE SEQUENCE [LARGE SCALE GENOMIC DNA]</scope>
    <source>
        <strain evidence="1 2">ATCC 700224</strain>
    </source>
</reference>
<dbReference type="EMBL" id="FNAP01000003">
    <property type="protein sequence ID" value="SDE06810.1"/>
    <property type="molecule type" value="Genomic_DNA"/>
</dbReference>
<dbReference type="AlphaFoldDB" id="A0A1G6ZWB9"/>
<dbReference type="CDD" id="cd21471">
    <property type="entry name" value="CrtC-like"/>
    <property type="match status" value="1"/>
</dbReference>
<protein>
    <submittedName>
        <fullName evidence="1">Carotenoid 1,2-hydratase</fullName>
    </submittedName>
</protein>
<dbReference type="RefSeq" id="WP_245699092.1">
    <property type="nucleotide sequence ID" value="NZ_FNAP01000003.1"/>
</dbReference>
<accession>A0A1G6ZWB9</accession>
<evidence type="ECO:0000313" key="2">
    <source>
        <dbReference type="Proteomes" id="UP000199412"/>
    </source>
</evidence>
<keyword evidence="2" id="KW-1185">Reference proteome</keyword>
<dbReference type="STRING" id="69960.SAMN05421720_10367"/>
<sequence length="281" mass="31048">MLGSVFSPYYAWSGRGDPLNHCVLNVCLYGPGGRWAMTERGKGQVARAPRRLTIGPSRVEWDGAALTFHIKERCAPLPFPVEGRVVLRPRKVTSKAFSLDPNDRHRWWPIAPHSEISVEMTQPSLSWTGEGYWDSNWGTESLEAGFKGWWWTRAPLADGGAAILYDTTPRGGGDGARIALRFPPGGEAESFEAPPEAALPSTGVWRIGRATRADAGHAPSVARTVEDTPFYARSILDTHILGEPVRAMHENLDMDRFNMTIVKLMLPFRMPRLPFGEPSAG</sequence>
<gene>
    <name evidence="1" type="ORF">SAMN05421720_10367</name>
</gene>
<dbReference type="Proteomes" id="UP000199412">
    <property type="component" value="Unassembled WGS sequence"/>
</dbReference>
<dbReference type="SUPFAM" id="SSF159245">
    <property type="entry name" value="AttH-like"/>
    <property type="match status" value="1"/>
</dbReference>
<name>A0A1G6ZWB9_9PROT</name>
<evidence type="ECO:0000313" key="1">
    <source>
        <dbReference type="EMBL" id="SDE06810.1"/>
    </source>
</evidence>
<organism evidence="1 2">
    <name type="scientific">Rhodospira trueperi</name>
    <dbReference type="NCBI Taxonomy" id="69960"/>
    <lineage>
        <taxon>Bacteria</taxon>
        <taxon>Pseudomonadati</taxon>
        <taxon>Pseudomonadota</taxon>
        <taxon>Alphaproteobacteria</taxon>
        <taxon>Rhodospirillales</taxon>
        <taxon>Rhodospirillaceae</taxon>
        <taxon>Rhodospira</taxon>
    </lineage>
</organism>